<dbReference type="PANTHER" id="PTHR30572:SF4">
    <property type="entry name" value="ABC TRANSPORTER PERMEASE YTRF"/>
    <property type="match status" value="1"/>
</dbReference>
<name>Q1IU29_KORVE</name>
<feature type="transmembrane region" description="Helical" evidence="7">
    <location>
        <begin position="336"/>
        <end position="360"/>
    </location>
</feature>
<dbReference type="GO" id="GO:0005886">
    <property type="term" value="C:plasma membrane"/>
    <property type="evidence" value="ECO:0007669"/>
    <property type="project" value="UniProtKB-SubCell"/>
</dbReference>
<reference evidence="10 11" key="1">
    <citation type="journal article" date="2009" name="Appl. Environ. Microbiol.">
        <title>Three genomes from the phylum Acidobacteria provide insight into the lifestyles of these microorganisms in soils.</title>
        <authorList>
            <person name="Ward N.L."/>
            <person name="Challacombe J.F."/>
            <person name="Janssen P.H."/>
            <person name="Henrissat B."/>
            <person name="Coutinho P.M."/>
            <person name="Wu M."/>
            <person name="Xie G."/>
            <person name="Haft D.H."/>
            <person name="Sait M."/>
            <person name="Badger J."/>
            <person name="Barabote R.D."/>
            <person name="Bradley B."/>
            <person name="Brettin T.S."/>
            <person name="Brinkac L.M."/>
            <person name="Bruce D."/>
            <person name="Creasy T."/>
            <person name="Daugherty S.C."/>
            <person name="Davidsen T.M."/>
            <person name="DeBoy R.T."/>
            <person name="Detter J.C."/>
            <person name="Dodson R.J."/>
            <person name="Durkin A.S."/>
            <person name="Ganapathy A."/>
            <person name="Gwinn-Giglio M."/>
            <person name="Han C.S."/>
            <person name="Khouri H."/>
            <person name="Kiss H."/>
            <person name="Kothari S.P."/>
            <person name="Madupu R."/>
            <person name="Nelson K.E."/>
            <person name="Nelson W.C."/>
            <person name="Paulsen I."/>
            <person name="Penn K."/>
            <person name="Ren Q."/>
            <person name="Rosovitz M.J."/>
            <person name="Selengut J.D."/>
            <person name="Shrivastava S."/>
            <person name="Sullivan S.A."/>
            <person name="Tapia R."/>
            <person name="Thompson L.S."/>
            <person name="Watkins K.L."/>
            <person name="Yang Q."/>
            <person name="Yu C."/>
            <person name="Zafar N."/>
            <person name="Zhou L."/>
            <person name="Kuske C.R."/>
        </authorList>
    </citation>
    <scope>NUCLEOTIDE SEQUENCE [LARGE SCALE GENOMIC DNA]</scope>
    <source>
        <strain evidence="10 11">Ellin345</strain>
    </source>
</reference>
<keyword evidence="2" id="KW-1003">Cell membrane</keyword>
<dbReference type="Proteomes" id="UP000002432">
    <property type="component" value="Chromosome"/>
</dbReference>
<dbReference type="InterPro" id="IPR025857">
    <property type="entry name" value="MacB_PCD"/>
</dbReference>
<evidence type="ECO:0000256" key="3">
    <source>
        <dbReference type="ARBA" id="ARBA00022692"/>
    </source>
</evidence>
<dbReference type="eggNOG" id="COG0577">
    <property type="taxonomic scope" value="Bacteria"/>
</dbReference>
<organism evidence="10 11">
    <name type="scientific">Koribacter versatilis (strain Ellin345)</name>
    <dbReference type="NCBI Taxonomy" id="204669"/>
    <lineage>
        <taxon>Bacteria</taxon>
        <taxon>Pseudomonadati</taxon>
        <taxon>Acidobacteriota</taxon>
        <taxon>Terriglobia</taxon>
        <taxon>Terriglobales</taxon>
        <taxon>Candidatus Korobacteraceae</taxon>
        <taxon>Candidatus Korobacter</taxon>
    </lineage>
</organism>
<dbReference type="InterPro" id="IPR003838">
    <property type="entry name" value="ABC3_permease_C"/>
</dbReference>
<dbReference type="NCBIfam" id="NF038403">
    <property type="entry name" value="perm_prefix_1"/>
    <property type="match status" value="1"/>
</dbReference>
<dbReference type="RefSeq" id="WP_011521423.1">
    <property type="nucleotide sequence ID" value="NC_008009.1"/>
</dbReference>
<dbReference type="EMBL" id="CP000360">
    <property type="protein sequence ID" value="ABF39621.1"/>
    <property type="molecule type" value="Genomic_DNA"/>
</dbReference>
<dbReference type="OrthoDB" id="127482at2"/>
<feature type="transmembrane region" description="Helical" evidence="7">
    <location>
        <begin position="87"/>
        <end position="112"/>
    </location>
</feature>
<proteinExistence type="inferred from homology"/>
<feature type="transmembrane region" description="Helical" evidence="7">
    <location>
        <begin position="825"/>
        <end position="848"/>
    </location>
</feature>
<accession>Q1IU29</accession>
<protein>
    <submittedName>
        <fullName evidence="10">ABC efflux pump, inner membrane subunit</fullName>
    </submittedName>
</protein>
<dbReference type="AlphaFoldDB" id="Q1IU29"/>
<feature type="transmembrane region" description="Helical" evidence="7">
    <location>
        <begin position="738"/>
        <end position="759"/>
    </location>
</feature>
<dbReference type="KEGG" id="aba:Acid345_0616"/>
<dbReference type="InterPro" id="IPR017800">
    <property type="entry name" value="ADOP"/>
</dbReference>
<keyword evidence="4 7" id="KW-1133">Transmembrane helix</keyword>
<dbReference type="InterPro" id="IPR047928">
    <property type="entry name" value="Perm_prefix_1"/>
</dbReference>
<dbReference type="Pfam" id="PF12704">
    <property type="entry name" value="MacB_PCD"/>
    <property type="match status" value="1"/>
</dbReference>
<feature type="transmembrane region" description="Helical" evidence="7">
    <location>
        <begin position="431"/>
        <end position="452"/>
    </location>
</feature>
<keyword evidence="3 7" id="KW-0812">Transmembrane</keyword>
<sequence>MSFFYRHQNEAEFDLELKFHVDERTRELVAQGLSQDEAHRRAMIELGGKEQTAQQLREVHSSALLETIVRNFRSGLRLIRRAPGFSLTVVVTLALAIGANSAVFSAINAILLSPLPYPNGDRLMLLQQKMTNMHHPVTFVSPARLEDWNRMNATFEAMTGYYTEPGSELSGSLPEKVMRAFVAPRFIQVFGVAPALGRDFTSEEFKYGGPDAVILSDSYWRRHFHADPSVIGKRLHIGSTAPTVVGVMPQSFLFPVRDADIFIPSPPDFTYAQSRDATWFTVIGRMKPGVAVTQARADLATVQAQLGRQFPNPDATIAVILNPLKEDTVSSARRSLWMIFGSVSLLLLIACTNIVALFLARTSDREHEISVRFSLGASRARIVAQLLSETFVLACIGSAIGLLLATASARVFHLLAASLPRVDEIALNWRIVGYTFVCAIVVTLLCGTVPALRATRGLSAALAASDRRTSVAARQPLQWTLVAVQVALAVTLLFGAGLLLRSFQALTRVDAGFDPSHVLTLHISGGYGETVDMKAMARRIDHDLDGIRAVPGVEGAATSSSMPGVPDDHKSDVRILEGPQDPDHPTLATNRFVSDGYFATMRIPVLAGTPCEQGKDTKDVLVNRSFADRYMSGTTPMGHHLQFGVNHAIALTGMVRGVVADTRENGLNMDAQPTVYWCIAAPDPDPEFLIRTHSDPMALSQTIRRALGNIEPNRAVFDISTLEDHLSDAYSENRLRTILLSLFALTAVSLACVGLYGTLSYSVTVRRREIGLRLALGAVRGQITKRYVWQALRVTMIGCTCGLVLAAFAGRILRGMLFGVSALDAVTFAGVIALVLGVAALAAIVPAWRASRTDPMHVLREQ</sequence>
<evidence type="ECO:0000256" key="6">
    <source>
        <dbReference type="ARBA" id="ARBA00038076"/>
    </source>
</evidence>
<evidence type="ECO:0000313" key="11">
    <source>
        <dbReference type="Proteomes" id="UP000002432"/>
    </source>
</evidence>
<feature type="transmembrane region" description="Helical" evidence="7">
    <location>
        <begin position="791"/>
        <end position="813"/>
    </location>
</feature>
<feature type="transmembrane region" description="Helical" evidence="7">
    <location>
        <begin position="477"/>
        <end position="500"/>
    </location>
</feature>
<feature type="domain" description="ABC3 transporter permease C-terminal" evidence="8">
    <location>
        <begin position="344"/>
        <end position="456"/>
    </location>
</feature>
<dbReference type="Pfam" id="PF02687">
    <property type="entry name" value="FtsX"/>
    <property type="match status" value="2"/>
</dbReference>
<evidence type="ECO:0000256" key="4">
    <source>
        <dbReference type="ARBA" id="ARBA00022989"/>
    </source>
</evidence>
<evidence type="ECO:0000256" key="1">
    <source>
        <dbReference type="ARBA" id="ARBA00004651"/>
    </source>
</evidence>
<evidence type="ECO:0000259" key="9">
    <source>
        <dbReference type="Pfam" id="PF12704"/>
    </source>
</evidence>
<keyword evidence="5 7" id="KW-0472">Membrane</keyword>
<evidence type="ECO:0000256" key="2">
    <source>
        <dbReference type="ARBA" id="ARBA00022475"/>
    </source>
</evidence>
<dbReference type="HOGENOM" id="CLU_009433_1_0_0"/>
<dbReference type="InterPro" id="IPR050250">
    <property type="entry name" value="Macrolide_Exporter_MacB"/>
</dbReference>
<feature type="domain" description="ABC3 transporter permease C-terminal" evidence="8">
    <location>
        <begin position="742"/>
        <end position="855"/>
    </location>
</feature>
<dbReference type="EnsemblBacteria" id="ABF39621">
    <property type="protein sequence ID" value="ABF39621"/>
    <property type="gene ID" value="Acid345_0616"/>
</dbReference>
<dbReference type="GO" id="GO:0022857">
    <property type="term" value="F:transmembrane transporter activity"/>
    <property type="evidence" value="ECO:0007669"/>
    <property type="project" value="TreeGrafter"/>
</dbReference>
<feature type="transmembrane region" description="Helical" evidence="7">
    <location>
        <begin position="391"/>
        <end position="411"/>
    </location>
</feature>
<feature type="domain" description="MacB-like periplasmic core" evidence="9">
    <location>
        <begin position="86"/>
        <end position="301"/>
    </location>
</feature>
<gene>
    <name evidence="10" type="ordered locus">Acid345_0616</name>
</gene>
<dbReference type="PANTHER" id="PTHR30572">
    <property type="entry name" value="MEMBRANE COMPONENT OF TRANSPORTER-RELATED"/>
    <property type="match status" value="1"/>
</dbReference>
<evidence type="ECO:0000313" key="10">
    <source>
        <dbReference type="EMBL" id="ABF39621.1"/>
    </source>
</evidence>
<comment type="similarity">
    <text evidence="6">Belongs to the ABC-4 integral membrane protein family.</text>
</comment>
<evidence type="ECO:0000256" key="7">
    <source>
        <dbReference type="SAM" id="Phobius"/>
    </source>
</evidence>
<comment type="subcellular location">
    <subcellularLocation>
        <location evidence="1">Cell membrane</location>
        <topology evidence="1">Multi-pass membrane protein</topology>
    </subcellularLocation>
</comment>
<dbReference type="STRING" id="204669.Acid345_0616"/>
<keyword evidence="11" id="KW-1185">Reference proteome</keyword>
<evidence type="ECO:0000256" key="5">
    <source>
        <dbReference type="ARBA" id="ARBA00023136"/>
    </source>
</evidence>
<dbReference type="NCBIfam" id="TIGR03434">
    <property type="entry name" value="ADOP"/>
    <property type="match status" value="1"/>
</dbReference>
<evidence type="ECO:0000259" key="8">
    <source>
        <dbReference type="Pfam" id="PF02687"/>
    </source>
</evidence>